<dbReference type="PRINTS" id="PR01414">
    <property type="entry name" value="CCMBBIOGNSIS"/>
</dbReference>
<comment type="subcellular location">
    <subcellularLocation>
        <location evidence="1">Membrane</location>
        <topology evidence="1">Multi-pass membrane protein</topology>
    </subcellularLocation>
</comment>
<evidence type="ECO:0000256" key="1">
    <source>
        <dbReference type="ARBA" id="ARBA00004141"/>
    </source>
</evidence>
<dbReference type="RefSeq" id="WP_245032602.1">
    <property type="nucleotide sequence ID" value="NZ_CP095075.1"/>
</dbReference>
<accession>A0ABY4HB03</accession>
<feature type="transmembrane region" description="Helical" evidence="8">
    <location>
        <begin position="101"/>
        <end position="124"/>
    </location>
</feature>
<evidence type="ECO:0000313" key="9">
    <source>
        <dbReference type="EMBL" id="UOR12070.1"/>
    </source>
</evidence>
<dbReference type="InterPro" id="IPR003544">
    <property type="entry name" value="Cyt_c_biogenesis_CcmB"/>
</dbReference>
<keyword evidence="3" id="KW-0813">Transport</keyword>
<keyword evidence="7 8" id="KW-0472">Membrane</keyword>
<keyword evidence="5" id="KW-0201">Cytochrome c-type biogenesis</keyword>
<feature type="transmembrane region" description="Helical" evidence="8">
    <location>
        <begin position="23"/>
        <end position="43"/>
    </location>
</feature>
<dbReference type="Pfam" id="PF03379">
    <property type="entry name" value="CcmB"/>
    <property type="match status" value="1"/>
</dbReference>
<evidence type="ECO:0000256" key="5">
    <source>
        <dbReference type="ARBA" id="ARBA00022748"/>
    </source>
</evidence>
<feature type="transmembrane region" description="Helical" evidence="8">
    <location>
        <begin position="130"/>
        <end position="152"/>
    </location>
</feature>
<proteinExistence type="inferred from homology"/>
<dbReference type="Proteomes" id="UP000830326">
    <property type="component" value="Chromosome"/>
</dbReference>
<organism evidence="9 10">
    <name type="scientific">Halobacillus amylolyticus</name>
    <dbReference type="NCBI Taxonomy" id="2932259"/>
    <lineage>
        <taxon>Bacteria</taxon>
        <taxon>Bacillati</taxon>
        <taxon>Bacillota</taxon>
        <taxon>Bacilli</taxon>
        <taxon>Bacillales</taxon>
        <taxon>Bacillaceae</taxon>
        <taxon>Halobacillus</taxon>
    </lineage>
</organism>
<dbReference type="EMBL" id="CP095075">
    <property type="protein sequence ID" value="UOR12070.1"/>
    <property type="molecule type" value="Genomic_DNA"/>
</dbReference>
<evidence type="ECO:0000256" key="7">
    <source>
        <dbReference type="ARBA" id="ARBA00023136"/>
    </source>
</evidence>
<evidence type="ECO:0000256" key="8">
    <source>
        <dbReference type="SAM" id="Phobius"/>
    </source>
</evidence>
<evidence type="ECO:0000256" key="3">
    <source>
        <dbReference type="ARBA" id="ARBA00022448"/>
    </source>
</evidence>
<feature type="transmembrane region" description="Helical" evidence="8">
    <location>
        <begin position="164"/>
        <end position="184"/>
    </location>
</feature>
<feature type="transmembrane region" description="Helical" evidence="8">
    <location>
        <begin position="49"/>
        <end position="70"/>
    </location>
</feature>
<gene>
    <name evidence="9" type="ORF">MUO15_00550</name>
</gene>
<evidence type="ECO:0000256" key="6">
    <source>
        <dbReference type="ARBA" id="ARBA00022989"/>
    </source>
</evidence>
<keyword evidence="10" id="KW-1185">Reference proteome</keyword>
<reference evidence="9" key="1">
    <citation type="submission" date="2022-04" db="EMBL/GenBank/DDBJ databases">
        <title>Halobacillus sp. isolated from saltern.</title>
        <authorList>
            <person name="Won M."/>
            <person name="Lee C.-M."/>
            <person name="Woen H.-Y."/>
            <person name="Kwon S.-W."/>
        </authorList>
    </citation>
    <scope>NUCLEOTIDE SEQUENCE</scope>
    <source>
        <strain evidence="9">SSHM10-5</strain>
    </source>
</reference>
<dbReference type="PANTHER" id="PTHR30070">
    <property type="entry name" value="HEME EXPORTER PROTEIN B"/>
    <property type="match status" value="1"/>
</dbReference>
<evidence type="ECO:0000256" key="4">
    <source>
        <dbReference type="ARBA" id="ARBA00022692"/>
    </source>
</evidence>
<evidence type="ECO:0000313" key="10">
    <source>
        <dbReference type="Proteomes" id="UP000830326"/>
    </source>
</evidence>
<dbReference type="PANTHER" id="PTHR30070:SF1">
    <property type="entry name" value="CYTOCHROME C BIOGENESIS B-RELATED"/>
    <property type="match status" value="1"/>
</dbReference>
<sequence>MIFLRQVSLIITRDLRIEFRSKSLLLSMVVFALLFQVFLQIVFDAKTQALQMVSPGVLWLPVLLSAMLGFSKYGSAERENGAITGLLVSPMDKGALFLGKLIGNYLLVFIVIMTSVPIFFLFLKQPYPDSIGLLIATLLLGSWGFVAIGVFFTTLAQSSSVTELLVPIMIFPLAVPLFLAIIQLTEMALYPTLGMGEGLWILLLIGYNLIFTIVPLFLFDLLLEV</sequence>
<evidence type="ECO:0000256" key="2">
    <source>
        <dbReference type="ARBA" id="ARBA00010544"/>
    </source>
</evidence>
<keyword evidence="4 8" id="KW-0812">Transmembrane</keyword>
<keyword evidence="6 8" id="KW-1133">Transmembrane helix</keyword>
<comment type="similarity">
    <text evidence="2">Belongs to the CcmB/CycW/HelB family.</text>
</comment>
<name>A0ABY4HB03_9BACI</name>
<protein>
    <submittedName>
        <fullName evidence="9">Heme exporter protein CcmB</fullName>
    </submittedName>
</protein>
<feature type="transmembrane region" description="Helical" evidence="8">
    <location>
        <begin position="199"/>
        <end position="223"/>
    </location>
</feature>